<dbReference type="PIR" id="F84299">
    <property type="entry name" value="F84299"/>
</dbReference>
<dbReference type="Proteomes" id="UP000000554">
    <property type="component" value="Chromosome"/>
</dbReference>
<name>Q9HPV5_HALSA</name>
<evidence type="ECO:0000256" key="3">
    <source>
        <dbReference type="ARBA" id="ARBA00022723"/>
    </source>
</evidence>
<organism evidence="7 8">
    <name type="scientific">Halobacterium salinarum (strain ATCC 700922 / JCM 11081 / NRC-1)</name>
    <name type="common">Halobacterium halobium</name>
    <dbReference type="NCBI Taxonomy" id="64091"/>
    <lineage>
        <taxon>Archaea</taxon>
        <taxon>Methanobacteriati</taxon>
        <taxon>Methanobacteriota</taxon>
        <taxon>Stenosarchaea group</taxon>
        <taxon>Halobacteria</taxon>
        <taxon>Halobacteriales</taxon>
        <taxon>Halobacteriaceae</taxon>
        <taxon>Halobacterium</taxon>
        <taxon>Halobacterium salinarum NRC-34001</taxon>
    </lineage>
</organism>
<dbReference type="STRING" id="64091.VNG_1456H"/>
<evidence type="ECO:0000313" key="8">
    <source>
        <dbReference type="Proteomes" id="UP000000554"/>
    </source>
</evidence>
<accession>Q9HPV5</accession>
<dbReference type="GO" id="GO:0008033">
    <property type="term" value="P:tRNA processing"/>
    <property type="evidence" value="ECO:0007669"/>
    <property type="project" value="UniProtKB-KW"/>
</dbReference>
<feature type="region of interest" description="Disordered" evidence="5">
    <location>
        <begin position="91"/>
        <end position="111"/>
    </location>
</feature>
<comment type="similarity">
    <text evidence="1">Belongs to the archease family.</text>
</comment>
<dbReference type="KEGG" id="hal:VNG_1456H"/>
<feature type="domain" description="Archease" evidence="6">
    <location>
        <begin position="1"/>
        <end position="126"/>
    </location>
</feature>
<evidence type="ECO:0000256" key="5">
    <source>
        <dbReference type="SAM" id="MobiDB-lite"/>
    </source>
</evidence>
<gene>
    <name evidence="7" type="ordered locus">VNG_1456H</name>
</gene>
<reference evidence="7 8" key="1">
    <citation type="journal article" date="2000" name="Proc. Natl. Acad. Sci. U.S.A.">
        <title>Genome sequence of Halobacterium species NRC-1.</title>
        <authorList>
            <person name="Ng W.V."/>
            <person name="Kennedy S.P."/>
            <person name="Mahairas G.G."/>
            <person name="Berquist B."/>
            <person name="Pan M."/>
            <person name="Shukla H.D."/>
            <person name="Lasky S.R."/>
            <person name="Baliga N.S."/>
            <person name="Thorsson V."/>
            <person name="Sbrogna J."/>
            <person name="Swartzell S."/>
            <person name="Weir D."/>
            <person name="Hall J."/>
            <person name="Dahl T.A."/>
            <person name="Welti R."/>
            <person name="Goo Y.A."/>
            <person name="Leithauser B."/>
            <person name="Keller K."/>
            <person name="Cruz R."/>
            <person name="Danson M.J."/>
            <person name="Hough D.W."/>
            <person name="Maddocks D.G."/>
            <person name="Jablonski P.E."/>
            <person name="Krebs M.P."/>
            <person name="Angevine C.M."/>
            <person name="Dale H."/>
            <person name="Isenbarger T.A."/>
            <person name="Peck R.F."/>
            <person name="Pohlschroder M."/>
            <person name="Spudich J.L."/>
            <person name="Jung K.W."/>
            <person name="Alam M."/>
            <person name="Freitas T."/>
            <person name="Hou S."/>
            <person name="Daniels C.J."/>
            <person name="Dennis P.P."/>
            <person name="Omer A.D."/>
            <person name="Ebhardt H."/>
            <person name="Lowe T.M."/>
            <person name="Liang P."/>
            <person name="Riley M."/>
            <person name="Hood L."/>
            <person name="DasSarma S."/>
        </authorList>
    </citation>
    <scope>NUCLEOTIDE SEQUENCE [LARGE SCALE GENOMIC DNA]</scope>
    <source>
        <strain evidence="8">ATCC 700922 / JCM 11081 / NRC-1</strain>
    </source>
</reference>
<keyword evidence="2" id="KW-0819">tRNA processing</keyword>
<dbReference type="SUPFAM" id="SSF69819">
    <property type="entry name" value="MTH1598-like"/>
    <property type="match status" value="1"/>
</dbReference>
<dbReference type="PATRIC" id="fig|64091.14.peg.1112"/>
<proteinExistence type="inferred from homology"/>
<evidence type="ECO:0000256" key="1">
    <source>
        <dbReference type="ARBA" id="ARBA00007963"/>
    </source>
</evidence>
<evidence type="ECO:0000256" key="2">
    <source>
        <dbReference type="ARBA" id="ARBA00022694"/>
    </source>
</evidence>
<keyword evidence="3" id="KW-0479">Metal-binding</keyword>
<dbReference type="DNASU" id="1448061"/>
<keyword evidence="4" id="KW-0106">Calcium</keyword>
<dbReference type="Gene3D" id="3.55.10.10">
    <property type="entry name" value="Archease domain"/>
    <property type="match status" value="1"/>
</dbReference>
<dbReference type="AlphaFoldDB" id="Q9HPV5"/>
<dbReference type="InterPro" id="IPR023572">
    <property type="entry name" value="Archease_dom"/>
</dbReference>
<protein>
    <recommendedName>
        <fullName evidence="6">Archease domain-containing protein</fullName>
    </recommendedName>
</protein>
<dbReference type="InterPro" id="IPR036820">
    <property type="entry name" value="Archease_dom_sf"/>
</dbReference>
<dbReference type="PaxDb" id="64091-VNG_1456H"/>
<dbReference type="Pfam" id="PF01951">
    <property type="entry name" value="Archease"/>
    <property type="match status" value="1"/>
</dbReference>
<keyword evidence="8" id="KW-1185">Reference proteome</keyword>
<dbReference type="GO" id="GO:0046872">
    <property type="term" value="F:metal ion binding"/>
    <property type="evidence" value="ECO:0007669"/>
    <property type="project" value="UniProtKB-KW"/>
</dbReference>
<evidence type="ECO:0000256" key="4">
    <source>
        <dbReference type="ARBA" id="ARBA00022837"/>
    </source>
</evidence>
<dbReference type="EMBL" id="AE004437">
    <property type="protein sequence ID" value="AAG19762.1"/>
    <property type="molecule type" value="Genomic_DNA"/>
</dbReference>
<dbReference type="HOGENOM" id="CLU_111362_4_0_2"/>
<dbReference type="InParanoid" id="Q9HPV5"/>
<evidence type="ECO:0000313" key="7">
    <source>
        <dbReference type="EMBL" id="AAG19762.1"/>
    </source>
</evidence>
<evidence type="ECO:0000259" key="6">
    <source>
        <dbReference type="Pfam" id="PF01951"/>
    </source>
</evidence>
<sequence>MAAAMIDDDVPATGAQLTVSERAESREAALYDYLTRLLYERDVQGVLPVDNAATVDEPTGGGDWRVTASARGVPLDAVHARDLKAVTYSEMQLTPPGGPTHAEAGTPPDAVREHPDDWAAYVVFDV</sequence>